<feature type="non-terminal residue" evidence="1">
    <location>
        <position position="1"/>
    </location>
</feature>
<organism evidence="1 2">
    <name type="scientific">Thermus scotoductus</name>
    <dbReference type="NCBI Taxonomy" id="37636"/>
    <lineage>
        <taxon>Bacteria</taxon>
        <taxon>Thermotogati</taxon>
        <taxon>Deinococcota</taxon>
        <taxon>Deinococci</taxon>
        <taxon>Thermales</taxon>
        <taxon>Thermaceae</taxon>
        <taxon>Thermus</taxon>
    </lineage>
</organism>
<protein>
    <submittedName>
        <fullName evidence="1">Acylphosphatase</fullName>
        <ecNumber evidence="1">3.6.1.7</ecNumber>
    </submittedName>
</protein>
<name>A0A430UPF4_THESC</name>
<evidence type="ECO:0000313" key="1">
    <source>
        <dbReference type="EMBL" id="RTI08652.1"/>
    </source>
</evidence>
<sequence>EGPVEALLTCFHHLKQGRRLSRVEEVGGRWAEETGLKGFYVC</sequence>
<comment type="caution">
    <text evidence="1">The sequence shown here is derived from an EMBL/GenBank/DDBJ whole genome shotgun (WGS) entry which is preliminary data.</text>
</comment>
<keyword evidence="1" id="KW-0378">Hydrolase</keyword>
<proteinExistence type="predicted"/>
<gene>
    <name evidence="1" type="ORF">CSW30_06745</name>
</gene>
<reference evidence="1 2" key="1">
    <citation type="journal article" date="2019" name="Extremophiles">
        <title>Biogeography of thermophiles and predominance of Thermus scotoductus in domestic water heaters.</title>
        <authorList>
            <person name="Wilpiszeski R.L."/>
            <person name="Zhang Z."/>
            <person name="House C.H."/>
        </authorList>
    </citation>
    <scope>NUCLEOTIDE SEQUENCE [LARGE SCALE GENOMIC DNA]</scope>
    <source>
        <strain evidence="1 2">17_S17</strain>
    </source>
</reference>
<dbReference type="EC" id="3.6.1.7" evidence="1"/>
<evidence type="ECO:0000313" key="2">
    <source>
        <dbReference type="Proteomes" id="UP000287173"/>
    </source>
</evidence>
<dbReference type="AlphaFoldDB" id="A0A430UPF4"/>
<dbReference type="EMBL" id="PEMG01000180">
    <property type="protein sequence ID" value="RTI08652.1"/>
    <property type="molecule type" value="Genomic_DNA"/>
</dbReference>
<dbReference type="GO" id="GO:0003998">
    <property type="term" value="F:acylphosphatase activity"/>
    <property type="evidence" value="ECO:0007669"/>
    <property type="project" value="UniProtKB-EC"/>
</dbReference>
<dbReference type="Proteomes" id="UP000287173">
    <property type="component" value="Unassembled WGS sequence"/>
</dbReference>
<accession>A0A430UPF4</accession>